<proteinExistence type="predicted"/>
<accession>A0A1G7IXU4</accession>
<dbReference type="STRING" id="641691.SAMN05421636_1159"/>
<dbReference type="RefSeq" id="WP_175455382.1">
    <property type="nucleotide sequence ID" value="NZ_FNAO01000015.1"/>
</dbReference>
<dbReference type="Gene3D" id="2.120.10.30">
    <property type="entry name" value="TolB, C-terminal domain"/>
    <property type="match status" value="2"/>
</dbReference>
<evidence type="ECO:0000313" key="2">
    <source>
        <dbReference type="Proteomes" id="UP000199109"/>
    </source>
</evidence>
<dbReference type="PANTHER" id="PTHR36842">
    <property type="entry name" value="PROTEIN TOLB HOMOLOG"/>
    <property type="match status" value="1"/>
</dbReference>
<name>A0A1G7IXU4_9FLAO</name>
<gene>
    <name evidence="1" type="ORF">SAMN05421636_1159</name>
</gene>
<reference evidence="1 2" key="1">
    <citation type="submission" date="2016-10" db="EMBL/GenBank/DDBJ databases">
        <authorList>
            <person name="de Groot N.N."/>
        </authorList>
    </citation>
    <scope>NUCLEOTIDE SEQUENCE [LARGE SCALE GENOMIC DNA]</scope>
    <source>
        <strain evidence="1 2">DSM 23421</strain>
    </source>
</reference>
<protein>
    <submittedName>
        <fullName evidence="1">WD40-like Beta Propeller Repeat</fullName>
    </submittedName>
</protein>
<keyword evidence="2" id="KW-1185">Reference proteome</keyword>
<dbReference type="EMBL" id="FNAO01000015">
    <property type="protein sequence ID" value="SDF17374.1"/>
    <property type="molecule type" value="Genomic_DNA"/>
</dbReference>
<dbReference type="InterPro" id="IPR011042">
    <property type="entry name" value="6-blade_b-propeller_TolB-like"/>
</dbReference>
<dbReference type="Proteomes" id="UP000199109">
    <property type="component" value="Unassembled WGS sequence"/>
</dbReference>
<dbReference type="SUPFAM" id="SSF82171">
    <property type="entry name" value="DPP6 N-terminal domain-like"/>
    <property type="match status" value="1"/>
</dbReference>
<sequence length="365" mass="41870">MNELVINMVKDSVGILSKKFSVFSWAFFMVTVVNAQSANDNEWTDTQYPQYIERLNYFGERPDWSHDGKKILFVGRTFGDVYEIEVATGKIELITGHYYHGGYSRALYLSNGDILLLGPKNFPSDDWREARFKLTELWVLDKKLNSPPTRLGEYIWEGPAVSRTQLRIAWAEHHGNYPDQRRYWQIWLADIDFSSGKPQIKDQQVVLDNSKGEIKGAVLEPQNFLPGNEDELTVQSNHGGTEVMLLNLKNGEIVNLSKSPNSYDEPEGIYPDGKYTLVESDRHQKTGSQIDLYKLKLDTSESWERITYFNEHGKYKASNPVISDDGKFIAFQVPRLDEVAGVGHGIYILDVEKYEEAKLKKAKKR</sequence>
<evidence type="ECO:0000313" key="1">
    <source>
        <dbReference type="EMBL" id="SDF17374.1"/>
    </source>
</evidence>
<dbReference type="AlphaFoldDB" id="A0A1G7IXU4"/>
<organism evidence="1 2">
    <name type="scientific">Pricia antarctica</name>
    <dbReference type="NCBI Taxonomy" id="641691"/>
    <lineage>
        <taxon>Bacteria</taxon>
        <taxon>Pseudomonadati</taxon>
        <taxon>Bacteroidota</taxon>
        <taxon>Flavobacteriia</taxon>
        <taxon>Flavobacteriales</taxon>
        <taxon>Flavobacteriaceae</taxon>
        <taxon>Pricia</taxon>
    </lineage>
</organism>